<comment type="caution">
    <text evidence="4">The sequence shown here is derived from an EMBL/GenBank/DDBJ whole genome shotgun (WGS) entry which is preliminary data.</text>
</comment>
<evidence type="ECO:0000256" key="1">
    <source>
        <dbReference type="ARBA" id="ARBA00005582"/>
    </source>
</evidence>
<evidence type="ECO:0000256" key="2">
    <source>
        <dbReference type="ARBA" id="ARBA00022801"/>
    </source>
</evidence>
<dbReference type="InterPro" id="IPR015797">
    <property type="entry name" value="NUDIX_hydrolase-like_dom_sf"/>
</dbReference>
<dbReference type="Pfam" id="PF00293">
    <property type="entry name" value="NUDIX"/>
    <property type="match status" value="1"/>
</dbReference>
<evidence type="ECO:0000313" key="5">
    <source>
        <dbReference type="Proteomes" id="UP000552644"/>
    </source>
</evidence>
<dbReference type="PANTHER" id="PTHR43736:SF1">
    <property type="entry name" value="DIHYDRONEOPTERIN TRIPHOSPHATE DIPHOSPHATASE"/>
    <property type="match status" value="1"/>
</dbReference>
<dbReference type="Gene3D" id="3.90.79.10">
    <property type="entry name" value="Nucleoside Triphosphate Pyrophosphohydrolase"/>
    <property type="match status" value="1"/>
</dbReference>
<dbReference type="SUPFAM" id="SSF55811">
    <property type="entry name" value="Nudix"/>
    <property type="match status" value="1"/>
</dbReference>
<evidence type="ECO:0000259" key="3">
    <source>
        <dbReference type="PROSITE" id="PS51462"/>
    </source>
</evidence>
<dbReference type="PROSITE" id="PS51462">
    <property type="entry name" value="NUDIX"/>
    <property type="match status" value="1"/>
</dbReference>
<dbReference type="PRINTS" id="PR00502">
    <property type="entry name" value="NUDIXFAMILY"/>
</dbReference>
<protein>
    <submittedName>
        <fullName evidence="4">8-oxo-dGTP pyrophosphatase MutT (NUDIX family)</fullName>
    </submittedName>
</protein>
<sequence length="206" mass="22195">MTETEIKAPETDPTRIDWPSKQAAAAIPFQVVAGRPVRPGPSTGRTGQGELKHWGERQAADAVVLATCAGTRYLLMIQRGDGHGWALPGGCLDPEETPWEATVRELAEETGLVLTRGDEGVIWTLFPARLVPDPRGTDEAWMVTWPGLADLGEVDLPEVVGADDAVWAAWVRADDVTDLVDDLATTYGGALFSAHVDMIADILKEI</sequence>
<feature type="domain" description="Nudix hydrolase" evidence="3">
    <location>
        <begin position="55"/>
        <end position="193"/>
    </location>
</feature>
<keyword evidence="5" id="KW-1185">Reference proteome</keyword>
<dbReference type="Proteomes" id="UP000552644">
    <property type="component" value="Unassembled WGS sequence"/>
</dbReference>
<dbReference type="AlphaFoldDB" id="A0A7W7VSU3"/>
<dbReference type="EMBL" id="JACHJP010000022">
    <property type="protein sequence ID" value="MBB4920999.1"/>
    <property type="molecule type" value="Genomic_DNA"/>
</dbReference>
<organism evidence="4 5">
    <name type="scientific">Streptosporangium saharense</name>
    <dbReference type="NCBI Taxonomy" id="1706840"/>
    <lineage>
        <taxon>Bacteria</taxon>
        <taxon>Bacillati</taxon>
        <taxon>Actinomycetota</taxon>
        <taxon>Actinomycetes</taxon>
        <taxon>Streptosporangiales</taxon>
        <taxon>Streptosporangiaceae</taxon>
        <taxon>Streptosporangium</taxon>
    </lineage>
</organism>
<reference evidence="4 5" key="1">
    <citation type="submission" date="2020-08" db="EMBL/GenBank/DDBJ databases">
        <title>Genomic Encyclopedia of Type Strains, Phase III (KMG-III): the genomes of soil and plant-associated and newly described type strains.</title>
        <authorList>
            <person name="Whitman W."/>
        </authorList>
    </citation>
    <scope>NUCLEOTIDE SEQUENCE [LARGE SCALE GENOMIC DNA]</scope>
    <source>
        <strain evidence="4 5">CECT 8840</strain>
    </source>
</reference>
<evidence type="ECO:0000313" key="4">
    <source>
        <dbReference type="EMBL" id="MBB4920999.1"/>
    </source>
</evidence>
<dbReference type="InterPro" id="IPR000086">
    <property type="entry name" value="NUDIX_hydrolase_dom"/>
</dbReference>
<dbReference type="PANTHER" id="PTHR43736">
    <property type="entry name" value="ADP-RIBOSE PYROPHOSPHATASE"/>
    <property type="match status" value="1"/>
</dbReference>
<dbReference type="RefSeq" id="WP_184725849.1">
    <property type="nucleotide sequence ID" value="NZ_JACHJP010000022.1"/>
</dbReference>
<name>A0A7W7VSU3_9ACTN</name>
<comment type="similarity">
    <text evidence="1">Belongs to the Nudix hydrolase family.</text>
</comment>
<dbReference type="GO" id="GO:0016787">
    <property type="term" value="F:hydrolase activity"/>
    <property type="evidence" value="ECO:0007669"/>
    <property type="project" value="UniProtKB-KW"/>
</dbReference>
<accession>A0A7W7VSU3</accession>
<gene>
    <name evidence="4" type="ORF">FHS44_008152</name>
</gene>
<dbReference type="InterPro" id="IPR020476">
    <property type="entry name" value="Nudix_hydrolase"/>
</dbReference>
<proteinExistence type="inferred from homology"/>
<keyword evidence="2" id="KW-0378">Hydrolase</keyword>